<dbReference type="InterPro" id="IPR047129">
    <property type="entry name" value="PPA2-like"/>
</dbReference>
<dbReference type="PRINTS" id="PR00114">
    <property type="entry name" value="STPHPHTASE"/>
</dbReference>
<dbReference type="InterPro" id="IPR004843">
    <property type="entry name" value="Calcineurin-like_PHP"/>
</dbReference>
<keyword evidence="6 10" id="KW-1133">Transmembrane helix</keyword>
<dbReference type="GO" id="GO:0046872">
    <property type="term" value="F:metal ion binding"/>
    <property type="evidence" value="ECO:0007669"/>
    <property type="project" value="UniProtKB-KW"/>
</dbReference>
<dbReference type="SUPFAM" id="SSF56300">
    <property type="entry name" value="Metallo-dependent phosphatases"/>
    <property type="match status" value="1"/>
</dbReference>
<dbReference type="GO" id="GO:0004722">
    <property type="term" value="F:protein serine/threonine phosphatase activity"/>
    <property type="evidence" value="ECO:0007669"/>
    <property type="project" value="UniProtKB-EC"/>
</dbReference>
<comment type="similarity">
    <text evidence="9">Belongs to the PPP phosphatase family.</text>
</comment>
<dbReference type="InterPro" id="IPR029052">
    <property type="entry name" value="Metallo-depent_PP-like"/>
</dbReference>
<feature type="transmembrane region" description="Helical" evidence="10">
    <location>
        <begin position="231"/>
        <end position="251"/>
    </location>
</feature>
<organism evidence="12 13">
    <name type="scientific">Tigriopus californicus</name>
    <name type="common">Marine copepod</name>
    <dbReference type="NCBI Taxonomy" id="6832"/>
    <lineage>
        <taxon>Eukaryota</taxon>
        <taxon>Metazoa</taxon>
        <taxon>Ecdysozoa</taxon>
        <taxon>Arthropoda</taxon>
        <taxon>Crustacea</taxon>
        <taxon>Multicrustacea</taxon>
        <taxon>Hexanauplia</taxon>
        <taxon>Copepoda</taxon>
        <taxon>Harpacticoida</taxon>
        <taxon>Harpacticidae</taxon>
        <taxon>Tigriopus</taxon>
    </lineage>
</organism>
<feature type="domain" description="Serine/threonine specific protein phosphatases" evidence="11">
    <location>
        <begin position="587"/>
        <end position="592"/>
    </location>
</feature>
<evidence type="ECO:0000256" key="1">
    <source>
        <dbReference type="ARBA" id="ARBA00001936"/>
    </source>
</evidence>
<evidence type="ECO:0000313" key="12">
    <source>
        <dbReference type="EMBL" id="TRY77900.1"/>
    </source>
</evidence>
<keyword evidence="3 10" id="KW-0812">Transmembrane</keyword>
<reference evidence="12 13" key="1">
    <citation type="journal article" date="2018" name="Nat. Ecol. Evol.">
        <title>Genomic signatures of mitonuclear coevolution across populations of Tigriopus californicus.</title>
        <authorList>
            <person name="Barreto F.S."/>
            <person name="Watson E.T."/>
            <person name="Lima T.G."/>
            <person name="Willett C.S."/>
            <person name="Edmands S."/>
            <person name="Li W."/>
            <person name="Burton R.S."/>
        </authorList>
    </citation>
    <scope>NUCLEOTIDE SEQUENCE [LARGE SCALE GENOMIC DNA]</scope>
    <source>
        <strain evidence="12 13">San Diego</strain>
    </source>
</reference>
<keyword evidence="8" id="KW-0464">Manganese</keyword>
<proteinExistence type="inferred from homology"/>
<keyword evidence="7 10" id="KW-0472">Membrane</keyword>
<dbReference type="GO" id="GO:0016020">
    <property type="term" value="C:membrane"/>
    <property type="evidence" value="ECO:0007669"/>
    <property type="project" value="UniProtKB-SubCell"/>
</dbReference>
<evidence type="ECO:0000256" key="4">
    <source>
        <dbReference type="ARBA" id="ARBA00022723"/>
    </source>
</evidence>
<dbReference type="InterPro" id="IPR006186">
    <property type="entry name" value="Ser/Thr-sp_prot-phosphatase"/>
</dbReference>
<dbReference type="EMBL" id="VCGU01000003">
    <property type="protein sequence ID" value="TRY77900.1"/>
    <property type="molecule type" value="Genomic_DNA"/>
</dbReference>
<evidence type="ECO:0000256" key="9">
    <source>
        <dbReference type="RuleBase" id="RU004273"/>
    </source>
</evidence>
<evidence type="ECO:0000313" key="13">
    <source>
        <dbReference type="Proteomes" id="UP000318571"/>
    </source>
</evidence>
<protein>
    <recommendedName>
        <fullName evidence="9">Serine/threonine-protein phosphatase</fullName>
        <ecNumber evidence="9">3.1.3.16</ecNumber>
    </recommendedName>
</protein>
<comment type="caution">
    <text evidence="12">The sequence shown here is derived from an EMBL/GenBank/DDBJ whole genome shotgun (WGS) entry which is preliminary data.</text>
</comment>
<dbReference type="GO" id="GO:0008324">
    <property type="term" value="F:monoatomic cation transmembrane transporter activity"/>
    <property type="evidence" value="ECO:0007669"/>
    <property type="project" value="InterPro"/>
</dbReference>
<dbReference type="Pfam" id="PF00149">
    <property type="entry name" value="Metallophos"/>
    <property type="match status" value="1"/>
</dbReference>
<dbReference type="Gene3D" id="3.60.21.10">
    <property type="match status" value="1"/>
</dbReference>
<sequence>MVSTVVFRRCRYRQFRFIQTTVTPTATPITETDTMATPMPMIFEEAWKTIAHPDSLRISLLLVLNSCSLGLTTFWISSSNSLALSAVNYLSWFHSLNLLTCYLTQWIKIQNQKFVHRKLHDISAFNLGHARFEVLAVFSTTILSQLGALFLMKEALERVLESPEVHTGRLMMGAFVSLSNQMLISLLAPSTALNHVFEVSSSSWIQEHTADIAHTVCSAFPPLSAYLLPRINPMVLLSSISFVAIFVLDLMIEINSAHRADSLIALILALLMMGSMFPLTLYTGRILLQTTPTHILPQLDRYLREALTIDGVLEFKNEHFWTVSFGRLAGSMTVRVRKDANEQIVLAHITDRLSNLVWPLTVQISKDDHHIAQLQQTSMQFLKASPRNNPMALRATKGSPMVGTPSELSANGNSPFFTSTPKSVLEVSTVFSPPVGNGSLYQANSIQPPRPLPESFNTHSRLISPGNSPSESANLPMSSIKCLDQWIQNASNGQLLRETEIQSLCAKAKEIFINESNIRSVQSPVTICGDIHGQFYDLVELFMVGGKCPDTNYLFMGDYVDRGYHSVEVITYLVALKIRYPDRITILRGNHETRSTSQIYGFYDECLQKYGNANVWMYFTDLFDYFPLSALINDEFFCLHGGLSPNIDRLDQIRTLDRIQEIPNEGPMSDMLWSDPEDDTVGWGLSPRGAGYLFGWDITEAFKRTNRLKLVARAHQMVMDGYYWNHEKSMVTIFSAPNYCYRAGNQAALMEVNEGMDYQFSQFDCSPRQKETSKANPRLPSQRIPDYFLADDTLNGPLLS</sequence>
<feature type="transmembrane region" description="Helical" evidence="10">
    <location>
        <begin position="263"/>
        <end position="282"/>
    </location>
</feature>
<dbReference type="EC" id="3.1.3.16" evidence="9"/>
<evidence type="ECO:0000256" key="10">
    <source>
        <dbReference type="SAM" id="Phobius"/>
    </source>
</evidence>
<dbReference type="SUPFAM" id="SSF161111">
    <property type="entry name" value="Cation efflux protein transmembrane domain-like"/>
    <property type="match status" value="1"/>
</dbReference>
<evidence type="ECO:0000259" key="11">
    <source>
        <dbReference type="PROSITE" id="PS00125"/>
    </source>
</evidence>
<evidence type="ECO:0000256" key="6">
    <source>
        <dbReference type="ARBA" id="ARBA00022989"/>
    </source>
</evidence>
<evidence type="ECO:0000256" key="5">
    <source>
        <dbReference type="ARBA" id="ARBA00022801"/>
    </source>
</evidence>
<comment type="subcellular location">
    <subcellularLocation>
        <location evidence="2">Membrane</location>
        <topology evidence="2">Multi-pass membrane protein</topology>
    </subcellularLocation>
</comment>
<dbReference type="AlphaFoldDB" id="A0A553PJN1"/>
<gene>
    <name evidence="12" type="ORF">TCAL_09307</name>
</gene>
<dbReference type="Proteomes" id="UP000318571">
    <property type="component" value="Chromosome 11"/>
</dbReference>
<keyword evidence="5 9" id="KW-0378">Hydrolase</keyword>
<comment type="catalytic activity">
    <reaction evidence="9">
        <text>O-phospho-L-threonyl-[protein] + H2O = L-threonyl-[protein] + phosphate</text>
        <dbReference type="Rhea" id="RHEA:47004"/>
        <dbReference type="Rhea" id="RHEA-COMP:11060"/>
        <dbReference type="Rhea" id="RHEA-COMP:11605"/>
        <dbReference type="ChEBI" id="CHEBI:15377"/>
        <dbReference type="ChEBI" id="CHEBI:30013"/>
        <dbReference type="ChEBI" id="CHEBI:43474"/>
        <dbReference type="ChEBI" id="CHEBI:61977"/>
        <dbReference type="EC" id="3.1.3.16"/>
    </reaction>
</comment>
<dbReference type="InterPro" id="IPR027469">
    <property type="entry name" value="Cation_efflux_TMD_sf"/>
</dbReference>
<evidence type="ECO:0000256" key="2">
    <source>
        <dbReference type="ARBA" id="ARBA00004141"/>
    </source>
</evidence>
<keyword evidence="4" id="KW-0479">Metal-binding</keyword>
<dbReference type="STRING" id="6832.A0A553PJN1"/>
<accession>A0A553PJN1</accession>
<name>A0A553PJN1_TIGCA</name>
<comment type="cofactor">
    <cofactor evidence="1">
        <name>Mn(2+)</name>
        <dbReference type="ChEBI" id="CHEBI:29035"/>
    </cofactor>
</comment>
<dbReference type="CDD" id="cd07415">
    <property type="entry name" value="MPP_PP2A_PP4_PP6"/>
    <property type="match status" value="1"/>
</dbReference>
<evidence type="ECO:0000256" key="3">
    <source>
        <dbReference type="ARBA" id="ARBA00022692"/>
    </source>
</evidence>
<dbReference type="InterPro" id="IPR058533">
    <property type="entry name" value="Cation_efflux_TM"/>
</dbReference>
<keyword evidence="13" id="KW-1185">Reference proteome</keyword>
<evidence type="ECO:0000256" key="8">
    <source>
        <dbReference type="ARBA" id="ARBA00023211"/>
    </source>
</evidence>
<dbReference type="PANTHER" id="PTHR45619">
    <property type="entry name" value="SERINE/THREONINE-PROTEIN PHOSPHATASE PP2A-RELATED"/>
    <property type="match status" value="1"/>
</dbReference>
<dbReference type="SMART" id="SM00156">
    <property type="entry name" value="PP2Ac"/>
    <property type="match status" value="1"/>
</dbReference>
<dbReference type="PROSITE" id="PS00125">
    <property type="entry name" value="SER_THR_PHOSPHATASE"/>
    <property type="match status" value="1"/>
</dbReference>
<dbReference type="Pfam" id="PF01545">
    <property type="entry name" value="Cation_efflux"/>
    <property type="match status" value="1"/>
</dbReference>
<dbReference type="Gene3D" id="1.20.1510.10">
    <property type="entry name" value="Cation efflux protein transmembrane domain"/>
    <property type="match status" value="1"/>
</dbReference>
<evidence type="ECO:0000256" key="7">
    <source>
        <dbReference type="ARBA" id="ARBA00023136"/>
    </source>
</evidence>